<feature type="region of interest" description="Disordered" evidence="2">
    <location>
        <begin position="111"/>
        <end position="141"/>
    </location>
</feature>
<feature type="compositionally biased region" description="Low complexity" evidence="2">
    <location>
        <begin position="10"/>
        <end position="22"/>
    </location>
</feature>
<dbReference type="OrthoDB" id="3124167at2759"/>
<protein>
    <submittedName>
        <fullName evidence="3">Predicted protein</fullName>
    </submittedName>
</protein>
<dbReference type="Proteomes" id="UP000001194">
    <property type="component" value="Unassembled WGS sequence"/>
</dbReference>
<evidence type="ECO:0000313" key="3">
    <source>
        <dbReference type="EMBL" id="EDR07564.1"/>
    </source>
</evidence>
<dbReference type="GeneID" id="6077618"/>
<feature type="compositionally biased region" description="Low complexity" evidence="2">
    <location>
        <begin position="30"/>
        <end position="41"/>
    </location>
</feature>
<organism evidence="4">
    <name type="scientific">Laccaria bicolor (strain S238N-H82 / ATCC MYA-4686)</name>
    <name type="common">Bicoloured deceiver</name>
    <name type="synonym">Laccaria laccata var. bicolor</name>
    <dbReference type="NCBI Taxonomy" id="486041"/>
    <lineage>
        <taxon>Eukaryota</taxon>
        <taxon>Fungi</taxon>
        <taxon>Dikarya</taxon>
        <taxon>Basidiomycota</taxon>
        <taxon>Agaricomycotina</taxon>
        <taxon>Agaricomycetes</taxon>
        <taxon>Agaricomycetidae</taxon>
        <taxon>Agaricales</taxon>
        <taxon>Agaricineae</taxon>
        <taxon>Hydnangiaceae</taxon>
        <taxon>Laccaria</taxon>
    </lineage>
</organism>
<evidence type="ECO:0000256" key="2">
    <source>
        <dbReference type="SAM" id="MobiDB-lite"/>
    </source>
</evidence>
<dbReference type="KEGG" id="lbc:LACBIDRAFT_327924"/>
<feature type="region of interest" description="Disordered" evidence="2">
    <location>
        <begin position="1"/>
        <end position="41"/>
    </location>
</feature>
<evidence type="ECO:0000313" key="4">
    <source>
        <dbReference type="Proteomes" id="UP000001194"/>
    </source>
</evidence>
<accession>B0DD86</accession>
<reference evidence="3 4" key="1">
    <citation type="journal article" date="2008" name="Nature">
        <title>The genome of Laccaria bicolor provides insights into mycorrhizal symbiosis.</title>
        <authorList>
            <person name="Martin F."/>
            <person name="Aerts A."/>
            <person name="Ahren D."/>
            <person name="Brun A."/>
            <person name="Danchin E.G.J."/>
            <person name="Duchaussoy F."/>
            <person name="Gibon J."/>
            <person name="Kohler A."/>
            <person name="Lindquist E."/>
            <person name="Pereda V."/>
            <person name="Salamov A."/>
            <person name="Shapiro H.J."/>
            <person name="Wuyts J."/>
            <person name="Blaudez D."/>
            <person name="Buee M."/>
            <person name="Brokstein P."/>
            <person name="Canbaeck B."/>
            <person name="Cohen D."/>
            <person name="Courty P.E."/>
            <person name="Coutinho P.M."/>
            <person name="Delaruelle C."/>
            <person name="Detter J.C."/>
            <person name="Deveau A."/>
            <person name="DiFazio S."/>
            <person name="Duplessis S."/>
            <person name="Fraissinet-Tachet L."/>
            <person name="Lucic E."/>
            <person name="Frey-Klett P."/>
            <person name="Fourrey C."/>
            <person name="Feussner I."/>
            <person name="Gay G."/>
            <person name="Grimwood J."/>
            <person name="Hoegger P.J."/>
            <person name="Jain P."/>
            <person name="Kilaru S."/>
            <person name="Labbe J."/>
            <person name="Lin Y.C."/>
            <person name="Legue V."/>
            <person name="Le Tacon F."/>
            <person name="Marmeisse R."/>
            <person name="Melayah D."/>
            <person name="Montanini B."/>
            <person name="Muratet M."/>
            <person name="Nehls U."/>
            <person name="Niculita-Hirzel H."/>
            <person name="Oudot-Le Secq M.P."/>
            <person name="Peter M."/>
            <person name="Quesneville H."/>
            <person name="Rajashekar B."/>
            <person name="Reich M."/>
            <person name="Rouhier N."/>
            <person name="Schmutz J."/>
            <person name="Yin T."/>
            <person name="Chalot M."/>
            <person name="Henrissat B."/>
            <person name="Kuees U."/>
            <person name="Lucas S."/>
            <person name="Van de Peer Y."/>
            <person name="Podila G.K."/>
            <person name="Polle A."/>
            <person name="Pukkila P.J."/>
            <person name="Richardson P.M."/>
            <person name="Rouze P."/>
            <person name="Sanders I.R."/>
            <person name="Stajich J.E."/>
            <person name="Tunlid A."/>
            <person name="Tuskan G."/>
            <person name="Grigoriev I.V."/>
        </authorList>
    </citation>
    <scope>NUCLEOTIDE SEQUENCE [LARGE SCALE GENOMIC DNA]</scope>
    <source>
        <strain evidence="4">S238N-H82 / ATCC MYA-4686</strain>
    </source>
</reference>
<gene>
    <name evidence="3" type="ORF">LACBIDRAFT_327924</name>
</gene>
<dbReference type="EMBL" id="DS547104">
    <property type="protein sequence ID" value="EDR07564.1"/>
    <property type="molecule type" value="Genomic_DNA"/>
</dbReference>
<name>B0DD86_LACBS</name>
<dbReference type="InParanoid" id="B0DD86"/>
<sequence>MPKATAPKNAMPKLVAPKAAAPTPAPKPAAPKQAAPKQAALKQEAPVAVKVAGPSKPQNIAIKTPCYNWGLQTQNFRSKTGKISFSGAPGSLGNFNGNMLAAKLTKKAKNQTSKHYSEMSLLDSTPKAKPKAQPSIALPSDSAPTEIGKSLQMKSSHPTDQFNCPARMEDRIITLKKQCKRLAAQVEETREKLDSVIKEQKEDVAELLLKLKKMEQSVTSTKDWTMQKVIFAMESLFLLGNGIHPALLELVMKMTDLLEEMGALVLVESNDSVAKVKELSVLYSAPPIPAGIQSFQWNSGGIHRNLQESAGITQEYSGIPLESSELM</sequence>
<proteinExistence type="predicted"/>
<dbReference type="AlphaFoldDB" id="B0DD86"/>
<feature type="coiled-coil region" evidence="1">
    <location>
        <begin position="172"/>
        <end position="217"/>
    </location>
</feature>
<dbReference type="RefSeq" id="XP_001881956.1">
    <property type="nucleotide sequence ID" value="XM_001881921.1"/>
</dbReference>
<keyword evidence="4" id="KW-1185">Reference proteome</keyword>
<keyword evidence="1" id="KW-0175">Coiled coil</keyword>
<evidence type="ECO:0000256" key="1">
    <source>
        <dbReference type="SAM" id="Coils"/>
    </source>
</evidence>
<dbReference type="HOGENOM" id="CLU_850109_0_0_1"/>